<dbReference type="SUPFAM" id="SSF50985">
    <property type="entry name" value="RCC1/BLIP-II"/>
    <property type="match status" value="1"/>
</dbReference>
<dbReference type="EMBL" id="UZAI01005828">
    <property type="protein sequence ID" value="VDO92241.1"/>
    <property type="molecule type" value="Genomic_DNA"/>
</dbReference>
<reference evidence="2 3" key="1">
    <citation type="submission" date="2018-11" db="EMBL/GenBank/DDBJ databases">
        <authorList>
            <consortium name="Pathogen Informatics"/>
        </authorList>
    </citation>
    <scope>NUCLEOTIDE SEQUENCE [LARGE SCALE GENOMIC DNA]</scope>
    <source>
        <strain evidence="2 3">Zambia</strain>
    </source>
</reference>
<keyword evidence="3" id="KW-1185">Reference proteome</keyword>
<evidence type="ECO:0000313" key="3">
    <source>
        <dbReference type="Proteomes" id="UP000277204"/>
    </source>
</evidence>
<protein>
    <submittedName>
        <fullName evidence="2">Uncharacterized protein</fullName>
    </submittedName>
</protein>
<dbReference type="AlphaFoldDB" id="A0A183M499"/>
<dbReference type="InterPro" id="IPR009091">
    <property type="entry name" value="RCC1/BLIP-II"/>
</dbReference>
<sequence>MVFSSTEELFAWGSCEEGQLTLDKNDAYQILIPKALDVRNLPTLIQITCGYAHTVFLTVDGEVYSCGCNEFQQLGHGQSGGQLAKVVALEHYRIISVACGAYHNAAITYNGLLFTWGCNSNGQLGREGDDTGVKLVRALSDHKVVQLRTMHKCTQVLIVKPKISTTKDKINKMPSKRYEIISPTRENYEKSILEESG</sequence>
<gene>
    <name evidence="2" type="ORF">SMRZ_LOCUS10874</name>
</gene>
<dbReference type="Pfam" id="PF00415">
    <property type="entry name" value="RCC1"/>
    <property type="match status" value="3"/>
</dbReference>
<dbReference type="PROSITE" id="PS50012">
    <property type="entry name" value="RCC1_3"/>
    <property type="match status" value="3"/>
</dbReference>
<keyword evidence="1" id="KW-0677">Repeat</keyword>
<evidence type="ECO:0000256" key="1">
    <source>
        <dbReference type="ARBA" id="ARBA00022737"/>
    </source>
</evidence>
<name>A0A183M499_9TREM</name>
<dbReference type="InterPro" id="IPR051210">
    <property type="entry name" value="Ub_ligase/GEF_domain"/>
</dbReference>
<accession>A0A183M499</accession>
<dbReference type="PANTHER" id="PTHR22870:SF408">
    <property type="entry name" value="OS09G0560450 PROTEIN"/>
    <property type="match status" value="1"/>
</dbReference>
<dbReference type="PRINTS" id="PR00633">
    <property type="entry name" value="RCCNDNSATION"/>
</dbReference>
<dbReference type="InterPro" id="IPR000408">
    <property type="entry name" value="Reg_chr_condens"/>
</dbReference>
<dbReference type="Proteomes" id="UP000277204">
    <property type="component" value="Unassembled WGS sequence"/>
</dbReference>
<dbReference type="PANTHER" id="PTHR22870">
    <property type="entry name" value="REGULATOR OF CHROMOSOME CONDENSATION"/>
    <property type="match status" value="1"/>
</dbReference>
<dbReference type="STRING" id="48269.A0A183M499"/>
<dbReference type="Gene3D" id="2.130.10.30">
    <property type="entry name" value="Regulator of chromosome condensation 1/beta-lactamase-inhibitor protein II"/>
    <property type="match status" value="1"/>
</dbReference>
<evidence type="ECO:0000313" key="2">
    <source>
        <dbReference type="EMBL" id="VDO92241.1"/>
    </source>
</evidence>
<organism evidence="2 3">
    <name type="scientific">Schistosoma margrebowiei</name>
    <dbReference type="NCBI Taxonomy" id="48269"/>
    <lineage>
        <taxon>Eukaryota</taxon>
        <taxon>Metazoa</taxon>
        <taxon>Spiralia</taxon>
        <taxon>Lophotrochozoa</taxon>
        <taxon>Platyhelminthes</taxon>
        <taxon>Trematoda</taxon>
        <taxon>Digenea</taxon>
        <taxon>Strigeidida</taxon>
        <taxon>Schistosomatoidea</taxon>
        <taxon>Schistosomatidae</taxon>
        <taxon>Schistosoma</taxon>
    </lineage>
</organism>
<proteinExistence type="predicted"/>